<evidence type="ECO:0000313" key="6">
    <source>
        <dbReference type="EMBL" id="KYK67795.1"/>
    </source>
</evidence>
<dbReference type="Pfam" id="PF00076">
    <property type="entry name" value="RRM_1"/>
    <property type="match status" value="2"/>
</dbReference>
<proteinExistence type="predicted"/>
<feature type="domain" description="RRM" evidence="5">
    <location>
        <begin position="52"/>
        <end position="131"/>
    </location>
</feature>
<protein>
    <submittedName>
        <fullName evidence="6">RNA recognition motif-containing protein</fullName>
    </submittedName>
</protein>
<organism evidence="6 7">
    <name type="scientific">Toxoplasma gondii TgCatPRC2</name>
    <dbReference type="NCBI Taxonomy" id="1130821"/>
    <lineage>
        <taxon>Eukaryota</taxon>
        <taxon>Sar</taxon>
        <taxon>Alveolata</taxon>
        <taxon>Apicomplexa</taxon>
        <taxon>Conoidasida</taxon>
        <taxon>Coccidia</taxon>
        <taxon>Eucoccidiorida</taxon>
        <taxon>Eimeriorina</taxon>
        <taxon>Sarcocystidae</taxon>
        <taxon>Toxoplasma</taxon>
    </lineage>
</organism>
<dbReference type="InterPro" id="IPR050666">
    <property type="entry name" value="ESRP"/>
</dbReference>
<evidence type="ECO:0000313" key="7">
    <source>
        <dbReference type="Proteomes" id="UP000075225"/>
    </source>
</evidence>
<dbReference type="PROSITE" id="PS50102">
    <property type="entry name" value="RRM"/>
    <property type="match status" value="2"/>
</dbReference>
<dbReference type="OrthoDB" id="431068at2759"/>
<dbReference type="Gene3D" id="3.30.70.330">
    <property type="match status" value="2"/>
</dbReference>
<dbReference type="InterPro" id="IPR035979">
    <property type="entry name" value="RBD_domain_sf"/>
</dbReference>
<gene>
    <name evidence="6" type="ORF">TGPRC2_236540A</name>
</gene>
<dbReference type="SUPFAM" id="SSF54928">
    <property type="entry name" value="RNA-binding domain, RBD"/>
    <property type="match status" value="1"/>
</dbReference>
<dbReference type="PANTHER" id="PTHR13976">
    <property type="entry name" value="HETEROGENEOUS NUCLEAR RIBONUCLEOPROTEIN-RELATED"/>
    <property type="match status" value="1"/>
</dbReference>
<evidence type="ECO:0000256" key="2">
    <source>
        <dbReference type="ARBA" id="ARBA00022884"/>
    </source>
</evidence>
<evidence type="ECO:0000256" key="3">
    <source>
        <dbReference type="PROSITE-ProRule" id="PRU00176"/>
    </source>
</evidence>
<dbReference type="VEuPathDB" id="ToxoDB:TGPRC2_236540A"/>
<feature type="domain" description="RRM" evidence="5">
    <location>
        <begin position="164"/>
        <end position="245"/>
    </location>
</feature>
<feature type="compositionally biased region" description="Basic and acidic residues" evidence="4">
    <location>
        <begin position="36"/>
        <end position="47"/>
    </location>
</feature>
<evidence type="ECO:0000259" key="5">
    <source>
        <dbReference type="PROSITE" id="PS50102"/>
    </source>
</evidence>
<dbReference type="GO" id="GO:0003723">
    <property type="term" value="F:RNA binding"/>
    <property type="evidence" value="ECO:0007669"/>
    <property type="project" value="UniProtKB-UniRule"/>
</dbReference>
<keyword evidence="2 3" id="KW-0694">RNA-binding</keyword>
<dbReference type="Proteomes" id="UP000075225">
    <property type="component" value="Unassembled WGS sequence"/>
</dbReference>
<evidence type="ECO:0000256" key="4">
    <source>
        <dbReference type="SAM" id="MobiDB-lite"/>
    </source>
</evidence>
<keyword evidence="1" id="KW-0677">Repeat</keyword>
<dbReference type="CDD" id="cd12254">
    <property type="entry name" value="RRM_hnRNPH_ESRPs_RBM12_like"/>
    <property type="match status" value="2"/>
</dbReference>
<feature type="non-terminal residue" evidence="6">
    <location>
        <position position="286"/>
    </location>
</feature>
<feature type="region of interest" description="Disordered" evidence="4">
    <location>
        <begin position="1"/>
        <end position="47"/>
    </location>
</feature>
<dbReference type="EMBL" id="AHZP02001297">
    <property type="protein sequence ID" value="KYK67795.1"/>
    <property type="molecule type" value="Genomic_DNA"/>
</dbReference>
<evidence type="ECO:0000256" key="1">
    <source>
        <dbReference type="ARBA" id="ARBA00022737"/>
    </source>
</evidence>
<sequence>MAEVMEKPVEVVADLAPEEEQPAPSEVPAEVQASPEEEKPSNGDERLSKPSFVVRLRGLPWDVQEENVIAFFKPVVALENDNVLICIGFDKRTTGEAYVQLPDPGLREQAIKDLHGRLLGTRWIEVFRASEEEFQKADDRRKTVMAAISGNTDSLDASRRMNLNVVKLRGLPWSCSENEIVRFFKAEGGFDIHSDDVVLGVTGDGRLSGIAFVELPSPDVAEKAREVLHKKYMGRRFIEVYPATREDMQRAKRPPGRGGFDGFYHGGFNSGPMRGPGRGGFRGGMG</sequence>
<name>A0A151HEK5_TOXGO</name>
<dbReference type="SMART" id="SM00360">
    <property type="entry name" value="RRM"/>
    <property type="match status" value="2"/>
</dbReference>
<dbReference type="InterPro" id="IPR000504">
    <property type="entry name" value="RRM_dom"/>
</dbReference>
<reference evidence="7" key="1">
    <citation type="submission" date="2016-03" db="EMBL/GenBank/DDBJ databases">
        <authorList>
            <person name="Sibley D."/>
            <person name="Venepally P."/>
            <person name="Karamycheva S."/>
            <person name="Hadjithomas M."/>
            <person name="Khan A."/>
            <person name="Brunk B."/>
            <person name="Roos D."/>
            <person name="Caler E."/>
            <person name="Lorenzi H."/>
        </authorList>
    </citation>
    <scope>NUCLEOTIDE SEQUENCE [LARGE SCALE GENOMIC DNA]</scope>
    <source>
        <strain evidence="7">TgCatPRC2</strain>
    </source>
</reference>
<accession>A0A151HEK5</accession>
<comment type="caution">
    <text evidence="6">The sequence shown here is derived from an EMBL/GenBank/DDBJ whole genome shotgun (WGS) entry which is preliminary data.</text>
</comment>
<dbReference type="AlphaFoldDB" id="A0A151HEK5"/>
<dbReference type="InterPro" id="IPR012677">
    <property type="entry name" value="Nucleotide-bd_a/b_plait_sf"/>
</dbReference>